<name>A0A645A6Y4_9ZZZZ</name>
<dbReference type="InterPro" id="IPR000835">
    <property type="entry name" value="HTH_MarR-typ"/>
</dbReference>
<dbReference type="Gene3D" id="1.10.10.10">
    <property type="entry name" value="Winged helix-like DNA-binding domain superfamily/Winged helix DNA-binding domain"/>
    <property type="match status" value="1"/>
</dbReference>
<evidence type="ECO:0000256" key="3">
    <source>
        <dbReference type="ARBA" id="ARBA00023163"/>
    </source>
</evidence>
<evidence type="ECO:0000259" key="4">
    <source>
        <dbReference type="SMART" id="SM00347"/>
    </source>
</evidence>
<sequence>MEFSMEIVKAITRIREHSDVLRDHNEELFDGISLAEAHCIDKIGSMECANVTKIAIAMGMTKGAISKISKKLLWKKLIESYQKAQNNKEVYFVLTKLGERVYIAHQKCHQQAMQKKISILSKYSLDEQKIILRFLNDLTQEYDEEIMKEE</sequence>
<dbReference type="SMART" id="SM00347">
    <property type="entry name" value="HTH_MARR"/>
    <property type="match status" value="1"/>
</dbReference>
<evidence type="ECO:0000256" key="1">
    <source>
        <dbReference type="ARBA" id="ARBA00023015"/>
    </source>
</evidence>
<feature type="domain" description="HTH marR-type" evidence="4">
    <location>
        <begin position="25"/>
        <end position="128"/>
    </location>
</feature>
<gene>
    <name evidence="5" type="ORF">SDC9_95193</name>
</gene>
<dbReference type="GO" id="GO:0003677">
    <property type="term" value="F:DNA binding"/>
    <property type="evidence" value="ECO:0007669"/>
    <property type="project" value="UniProtKB-KW"/>
</dbReference>
<keyword evidence="2" id="KW-0238">DNA-binding</keyword>
<dbReference type="InterPro" id="IPR036390">
    <property type="entry name" value="WH_DNA-bd_sf"/>
</dbReference>
<dbReference type="EMBL" id="VSSQ01012111">
    <property type="protein sequence ID" value="MPM48468.1"/>
    <property type="molecule type" value="Genomic_DNA"/>
</dbReference>
<organism evidence="5">
    <name type="scientific">bioreactor metagenome</name>
    <dbReference type="NCBI Taxonomy" id="1076179"/>
    <lineage>
        <taxon>unclassified sequences</taxon>
        <taxon>metagenomes</taxon>
        <taxon>ecological metagenomes</taxon>
    </lineage>
</organism>
<reference evidence="5" key="1">
    <citation type="submission" date="2019-08" db="EMBL/GenBank/DDBJ databases">
        <authorList>
            <person name="Kucharzyk K."/>
            <person name="Murdoch R.W."/>
            <person name="Higgins S."/>
            <person name="Loffler F."/>
        </authorList>
    </citation>
    <scope>NUCLEOTIDE SEQUENCE</scope>
</reference>
<keyword evidence="1" id="KW-0805">Transcription regulation</keyword>
<evidence type="ECO:0000313" key="5">
    <source>
        <dbReference type="EMBL" id="MPM48468.1"/>
    </source>
</evidence>
<dbReference type="GO" id="GO:0003700">
    <property type="term" value="F:DNA-binding transcription factor activity"/>
    <property type="evidence" value="ECO:0007669"/>
    <property type="project" value="InterPro"/>
</dbReference>
<dbReference type="PANTHER" id="PTHR35790:SF4">
    <property type="entry name" value="HTH-TYPE TRANSCRIPTIONAL REGULATOR PCHR"/>
    <property type="match status" value="1"/>
</dbReference>
<evidence type="ECO:0000256" key="2">
    <source>
        <dbReference type="ARBA" id="ARBA00023125"/>
    </source>
</evidence>
<dbReference type="InterPro" id="IPR052067">
    <property type="entry name" value="Metal_resp_HTH_trans_reg"/>
</dbReference>
<accession>A0A645A6Y4</accession>
<protein>
    <recommendedName>
        <fullName evidence="4">HTH marR-type domain-containing protein</fullName>
    </recommendedName>
</protein>
<comment type="caution">
    <text evidence="5">The sequence shown here is derived from an EMBL/GenBank/DDBJ whole genome shotgun (WGS) entry which is preliminary data.</text>
</comment>
<keyword evidence="3" id="KW-0804">Transcription</keyword>
<dbReference type="SUPFAM" id="SSF46785">
    <property type="entry name" value="Winged helix' DNA-binding domain"/>
    <property type="match status" value="1"/>
</dbReference>
<dbReference type="AlphaFoldDB" id="A0A645A6Y4"/>
<dbReference type="InterPro" id="IPR036388">
    <property type="entry name" value="WH-like_DNA-bd_sf"/>
</dbReference>
<proteinExistence type="predicted"/>
<dbReference type="PANTHER" id="PTHR35790">
    <property type="entry name" value="HTH-TYPE TRANSCRIPTIONAL REGULATOR PCHR"/>
    <property type="match status" value="1"/>
</dbReference>
<dbReference type="Pfam" id="PF01047">
    <property type="entry name" value="MarR"/>
    <property type="match status" value="1"/>
</dbReference>